<feature type="coiled-coil region" evidence="2">
    <location>
        <begin position="64"/>
        <end position="113"/>
    </location>
</feature>
<reference evidence="5" key="1">
    <citation type="journal article" date="2016" name="Nat. Genet.">
        <title>A high-quality carrot genome assembly provides new insights into carotenoid accumulation and asterid genome evolution.</title>
        <authorList>
            <person name="Iorizzo M."/>
            <person name="Ellison S."/>
            <person name="Senalik D."/>
            <person name="Zeng P."/>
            <person name="Satapoomin P."/>
            <person name="Huang J."/>
            <person name="Bowman M."/>
            <person name="Iovene M."/>
            <person name="Sanseverino W."/>
            <person name="Cavagnaro P."/>
            <person name="Yildiz M."/>
            <person name="Macko-Podgorni A."/>
            <person name="Moranska E."/>
            <person name="Grzebelus E."/>
            <person name="Grzebelus D."/>
            <person name="Ashrafi H."/>
            <person name="Zheng Z."/>
            <person name="Cheng S."/>
            <person name="Spooner D."/>
            <person name="Van Deynze A."/>
            <person name="Simon P."/>
        </authorList>
    </citation>
    <scope>NUCLEOTIDE SEQUENCE [LARGE SCALE GENOMIC DNA]</scope>
    <source>
        <tissue evidence="5">Leaf</tissue>
    </source>
</reference>
<dbReference type="OrthoDB" id="684343at2759"/>
<keyword evidence="2" id="KW-0175">Coiled coil</keyword>
<dbReference type="Gramene" id="KZM96704">
    <property type="protein sequence ID" value="KZM96704"/>
    <property type="gene ID" value="DCAR_015934"/>
</dbReference>
<gene>
    <name evidence="5" type="ORF">DCAR_015934</name>
</gene>
<dbReference type="Pfam" id="PF03763">
    <property type="entry name" value="Remorin_C"/>
    <property type="match status" value="1"/>
</dbReference>
<dbReference type="InterPro" id="IPR005516">
    <property type="entry name" value="Remorin_C"/>
</dbReference>
<organism evidence="5">
    <name type="scientific">Daucus carota subsp. sativus</name>
    <name type="common">Carrot</name>
    <dbReference type="NCBI Taxonomy" id="79200"/>
    <lineage>
        <taxon>Eukaryota</taxon>
        <taxon>Viridiplantae</taxon>
        <taxon>Streptophyta</taxon>
        <taxon>Embryophyta</taxon>
        <taxon>Tracheophyta</taxon>
        <taxon>Spermatophyta</taxon>
        <taxon>Magnoliopsida</taxon>
        <taxon>eudicotyledons</taxon>
        <taxon>Gunneridae</taxon>
        <taxon>Pentapetalae</taxon>
        <taxon>asterids</taxon>
        <taxon>campanulids</taxon>
        <taxon>Apiales</taxon>
        <taxon>Apiaceae</taxon>
        <taxon>Apioideae</taxon>
        <taxon>Scandiceae</taxon>
        <taxon>Daucinae</taxon>
        <taxon>Daucus</taxon>
        <taxon>Daucus sect. Daucus</taxon>
    </lineage>
</organism>
<comment type="caution">
    <text evidence="5">The sequence shown here is derived from an EMBL/GenBank/DDBJ whole genome shotgun (WGS) entry which is preliminary data.</text>
</comment>
<evidence type="ECO:0000256" key="2">
    <source>
        <dbReference type="SAM" id="Coils"/>
    </source>
</evidence>
<dbReference type="STRING" id="79200.A0A165A085"/>
<proteinExistence type="inferred from homology"/>
<dbReference type="PANTHER" id="PTHR31775:SF31">
    <property type="entry name" value="REMORIN-LIKE"/>
    <property type="match status" value="1"/>
</dbReference>
<dbReference type="OMA" id="MASITAW"/>
<feature type="region of interest" description="Disordered" evidence="3">
    <location>
        <begin position="1"/>
        <end position="35"/>
    </location>
</feature>
<feature type="domain" description="Remorin C-terminal" evidence="4">
    <location>
        <begin position="51"/>
        <end position="156"/>
    </location>
</feature>
<dbReference type="EMBL" id="LNRQ01000004">
    <property type="protein sequence ID" value="KZM96704.1"/>
    <property type="molecule type" value="Genomic_DNA"/>
</dbReference>
<dbReference type="PANTHER" id="PTHR31775">
    <property type="entry name" value="OS02G0117200 PROTEIN"/>
    <property type="match status" value="1"/>
</dbReference>
<evidence type="ECO:0000256" key="3">
    <source>
        <dbReference type="SAM" id="MobiDB-lite"/>
    </source>
</evidence>
<evidence type="ECO:0000259" key="4">
    <source>
        <dbReference type="Pfam" id="PF03763"/>
    </source>
</evidence>
<sequence length="165" mass="19007">MSHFIKENSDLAEKKSSKEFNEGENKVLTNNKSHRGSYDRDIALSELDKEKTLSFINAWEHNQKAKVENKSQKKLANVNSWENNQKAKLEAKLKRVEQALENKKAEYAEKTRNKQASIHKEAEEKRAMIEAKRGEDILKTEEMAAKHRATGHVPKKSYGCFGSYK</sequence>
<accession>A0A165A085</accession>
<evidence type="ECO:0000313" key="5">
    <source>
        <dbReference type="EMBL" id="KZM96704.1"/>
    </source>
</evidence>
<feature type="compositionally biased region" description="Basic and acidic residues" evidence="3">
    <location>
        <begin position="1"/>
        <end position="25"/>
    </location>
</feature>
<protein>
    <recommendedName>
        <fullName evidence="4">Remorin C-terminal domain-containing protein</fullName>
    </recommendedName>
</protein>
<dbReference type="AlphaFoldDB" id="A0A165A085"/>
<name>A0A165A085_DAUCS</name>
<comment type="similarity">
    <text evidence="1">Belongs to the remorin family.</text>
</comment>
<evidence type="ECO:0000256" key="1">
    <source>
        <dbReference type="ARBA" id="ARBA00005711"/>
    </source>
</evidence>